<evidence type="ECO:0000313" key="2">
    <source>
        <dbReference type="EMBL" id="KAF5311911.1"/>
    </source>
</evidence>
<dbReference type="AlphaFoldDB" id="A0A8H5AWC0"/>
<feature type="region of interest" description="Disordered" evidence="1">
    <location>
        <begin position="1"/>
        <end position="21"/>
    </location>
</feature>
<dbReference type="Proteomes" id="UP000567179">
    <property type="component" value="Unassembled WGS sequence"/>
</dbReference>
<comment type="caution">
    <text evidence="2">The sequence shown here is derived from an EMBL/GenBank/DDBJ whole genome shotgun (WGS) entry which is preliminary data.</text>
</comment>
<sequence length="507" mass="58170">MAPTTPDIDSNQDKDSAGGIPRIRGSGLVRVYTKIKSIGDLPDDVLTEIFLILYAYWPSRQHKRRSELGACRRWYNVMINMPLLWRSVHLPRGDAADGEPQRRLISMHLTRSRNALLDVRFVPTRNLEERDCSLVFQNALRIRKLEAQFITRGAFHNIFSQDWERLEMPNLQSLIVSDGPRGYFQDESTNSLPLSIRPWQGMEALHKLELNNFPFTDFPAGTRVRSLSLKSARVSSFILKEIFQHFPCLETLSIRDFISPSLDGGVHLGRPIRAPNLRNLAIGGIFLHEAECNCGLALLVAPNIETVEYHGMRRSLLNDAHTTILFKSGGEKTRRLRVCNQQRSKEKELFLYSRLPSHIDLEFAELPGDDACFIIELLSSLSNLHSITLALYPPVDNILHRKARYQANNLNPTNFSQIVRQFKPVLACPTYIRVFDTSLIPEDVRHILGHNLTILVSPMVKEDWVADCDHIRYPNHDWDQFDKYLRNLYLQGIVSSISEDEYSDEND</sequence>
<evidence type="ECO:0000256" key="1">
    <source>
        <dbReference type="SAM" id="MobiDB-lite"/>
    </source>
</evidence>
<evidence type="ECO:0008006" key="4">
    <source>
        <dbReference type="Google" id="ProtNLM"/>
    </source>
</evidence>
<gene>
    <name evidence="2" type="ORF">D9619_003475</name>
</gene>
<organism evidence="2 3">
    <name type="scientific">Psilocybe cf. subviscida</name>
    <dbReference type="NCBI Taxonomy" id="2480587"/>
    <lineage>
        <taxon>Eukaryota</taxon>
        <taxon>Fungi</taxon>
        <taxon>Dikarya</taxon>
        <taxon>Basidiomycota</taxon>
        <taxon>Agaricomycotina</taxon>
        <taxon>Agaricomycetes</taxon>
        <taxon>Agaricomycetidae</taxon>
        <taxon>Agaricales</taxon>
        <taxon>Agaricineae</taxon>
        <taxon>Strophariaceae</taxon>
        <taxon>Psilocybe</taxon>
    </lineage>
</organism>
<dbReference type="SUPFAM" id="SSF52047">
    <property type="entry name" value="RNI-like"/>
    <property type="match status" value="1"/>
</dbReference>
<dbReference type="EMBL" id="JAACJJ010000056">
    <property type="protein sequence ID" value="KAF5311911.1"/>
    <property type="molecule type" value="Genomic_DNA"/>
</dbReference>
<dbReference type="Gene3D" id="3.80.10.10">
    <property type="entry name" value="Ribonuclease Inhibitor"/>
    <property type="match status" value="1"/>
</dbReference>
<dbReference type="OrthoDB" id="3038402at2759"/>
<dbReference type="InterPro" id="IPR032675">
    <property type="entry name" value="LRR_dom_sf"/>
</dbReference>
<reference evidence="2 3" key="1">
    <citation type="journal article" date="2020" name="ISME J.">
        <title>Uncovering the hidden diversity of litter-decomposition mechanisms in mushroom-forming fungi.</title>
        <authorList>
            <person name="Floudas D."/>
            <person name="Bentzer J."/>
            <person name="Ahren D."/>
            <person name="Johansson T."/>
            <person name="Persson P."/>
            <person name="Tunlid A."/>
        </authorList>
    </citation>
    <scope>NUCLEOTIDE SEQUENCE [LARGE SCALE GENOMIC DNA]</scope>
    <source>
        <strain evidence="2 3">CBS 101986</strain>
    </source>
</reference>
<keyword evidence="3" id="KW-1185">Reference proteome</keyword>
<evidence type="ECO:0000313" key="3">
    <source>
        <dbReference type="Proteomes" id="UP000567179"/>
    </source>
</evidence>
<accession>A0A8H5AWC0</accession>
<proteinExistence type="predicted"/>
<protein>
    <recommendedName>
        <fullName evidence="4">F-box domain-containing protein</fullName>
    </recommendedName>
</protein>
<name>A0A8H5AWC0_9AGAR</name>